<accession>A0A6M1SS69</accession>
<comment type="caution">
    <text evidence="4">The sequence shown here is derived from an EMBL/GenBank/DDBJ whole genome shotgun (WGS) entry which is preliminary data.</text>
</comment>
<dbReference type="Gene3D" id="1.25.40.10">
    <property type="entry name" value="Tetratricopeptide repeat domain"/>
    <property type="match status" value="1"/>
</dbReference>
<evidence type="ECO:0000313" key="5">
    <source>
        <dbReference type="Proteomes" id="UP000473278"/>
    </source>
</evidence>
<evidence type="ECO:0000256" key="1">
    <source>
        <dbReference type="ARBA" id="ARBA00022737"/>
    </source>
</evidence>
<proteinExistence type="predicted"/>
<feature type="domain" description="YaiO beta-barrel" evidence="3">
    <location>
        <begin position="172"/>
        <end position="338"/>
    </location>
</feature>
<evidence type="ECO:0000256" key="2">
    <source>
        <dbReference type="ARBA" id="ARBA00022803"/>
    </source>
</evidence>
<sequence>MLSVFPSAVIAQNEELTVDRQFELARQAAFEEENYDKARKYAYAALEISPDYHGIRVFVARLYAWEGNYRKAREELHYVLDKDPDNHEALSARLDVASWSENYREGLEWAEQALQHFPQEEDFLLAKARLQQNLEMAEDAEQTYLNILDLYPGSQKARQGLQSLNLKQMKYQATLSYRHDRFSEIFEPWNFWEVQLSRQTTIGSVIGRVQYANRFSTNGVQVNADAYPSITEGLYSYVSAGFSNSFVYPDFRLGLSLYKTLPSSFEVEGGFRYLNFSSSNTSIYILALSKYWGNYLFTGRTYIVPSSAGNSQSLSLLTRRYFSDAQTYLGIRGGFGTASADFQFSQDIQRLDSWSFSVEGQYPINRRFNIGGNAGFDSEEFANFTRDRFSFKLYLSYRF</sequence>
<dbReference type="Proteomes" id="UP000473278">
    <property type="component" value="Unassembled WGS sequence"/>
</dbReference>
<dbReference type="Pfam" id="PF14559">
    <property type="entry name" value="TPR_19"/>
    <property type="match status" value="1"/>
</dbReference>
<evidence type="ECO:0000259" key="3">
    <source>
        <dbReference type="Pfam" id="PF19413"/>
    </source>
</evidence>
<dbReference type="PANTHER" id="PTHR44943">
    <property type="entry name" value="CELLULOSE SYNTHASE OPERON PROTEIN C"/>
    <property type="match status" value="1"/>
</dbReference>
<dbReference type="InterPro" id="IPR011990">
    <property type="entry name" value="TPR-like_helical_dom_sf"/>
</dbReference>
<name>A0A6M1SS69_9BACT</name>
<dbReference type="InterPro" id="IPR051685">
    <property type="entry name" value="Ycf3/AcsC/BcsC/TPR_MFPF"/>
</dbReference>
<dbReference type="AlphaFoldDB" id="A0A6M1SS69"/>
<evidence type="ECO:0000313" key="4">
    <source>
        <dbReference type="EMBL" id="NGP75592.1"/>
    </source>
</evidence>
<reference evidence="4 5" key="1">
    <citation type="submission" date="2020-02" db="EMBL/GenBank/DDBJ databases">
        <title>Balneolaceae bacterium YR4-1, complete genome.</title>
        <authorList>
            <person name="Li Y."/>
            <person name="Wu S."/>
        </authorList>
    </citation>
    <scope>NUCLEOTIDE SEQUENCE [LARGE SCALE GENOMIC DNA]</scope>
    <source>
        <strain evidence="4 5">YR4-1</strain>
    </source>
</reference>
<keyword evidence="1" id="KW-0677">Repeat</keyword>
<dbReference type="RefSeq" id="WP_165139028.1">
    <property type="nucleotide sequence ID" value="NZ_JAALLT010000001.1"/>
</dbReference>
<protein>
    <submittedName>
        <fullName evidence="4">YaiO family outer membrane beta-barrel protein</fullName>
    </submittedName>
</protein>
<keyword evidence="5" id="KW-1185">Reference proteome</keyword>
<keyword evidence="2" id="KW-0802">TPR repeat</keyword>
<dbReference type="InterPro" id="IPR030887">
    <property type="entry name" value="Beta-barrel_YaiO"/>
</dbReference>
<dbReference type="SUPFAM" id="SSF48452">
    <property type="entry name" value="TPR-like"/>
    <property type="match status" value="1"/>
</dbReference>
<dbReference type="Pfam" id="PF19413">
    <property type="entry name" value="YaiO"/>
    <property type="match status" value="1"/>
</dbReference>
<dbReference type="EMBL" id="JAALLT010000001">
    <property type="protein sequence ID" value="NGP75592.1"/>
    <property type="molecule type" value="Genomic_DNA"/>
</dbReference>
<dbReference type="NCBIfam" id="TIGR04390">
    <property type="entry name" value="OMP_YaiO_dom"/>
    <property type="match status" value="1"/>
</dbReference>
<gene>
    <name evidence="4" type="primary">yaiO</name>
    <name evidence="4" type="ORF">G3570_03040</name>
</gene>
<organism evidence="4 5">
    <name type="scientific">Halalkalibaculum roseum</name>
    <dbReference type="NCBI Taxonomy" id="2709311"/>
    <lineage>
        <taxon>Bacteria</taxon>
        <taxon>Pseudomonadati</taxon>
        <taxon>Balneolota</taxon>
        <taxon>Balneolia</taxon>
        <taxon>Balneolales</taxon>
        <taxon>Balneolaceae</taxon>
        <taxon>Halalkalibaculum</taxon>
    </lineage>
</organism>
<dbReference type="PANTHER" id="PTHR44943:SF8">
    <property type="entry name" value="TPR REPEAT-CONTAINING PROTEIN MJ0263"/>
    <property type="match status" value="1"/>
</dbReference>